<evidence type="ECO:0000256" key="6">
    <source>
        <dbReference type="ARBA" id="ARBA00022777"/>
    </source>
</evidence>
<evidence type="ECO:0000256" key="8">
    <source>
        <dbReference type="SAM" id="Coils"/>
    </source>
</evidence>
<dbReference type="STRING" id="585506.HMPREF0877_0066"/>
<keyword evidence="4" id="KW-0597">Phosphoprotein</keyword>
<dbReference type="HOGENOM" id="CLU_000445_89_3_9"/>
<organism evidence="11 12">
    <name type="scientific">Weissella paramesenteroides ATCC 33313</name>
    <dbReference type="NCBI Taxonomy" id="585506"/>
    <lineage>
        <taxon>Bacteria</taxon>
        <taxon>Bacillati</taxon>
        <taxon>Bacillota</taxon>
        <taxon>Bacilli</taxon>
        <taxon>Lactobacillales</taxon>
        <taxon>Lactobacillaceae</taxon>
        <taxon>Weissella</taxon>
    </lineage>
</organism>
<keyword evidence="8" id="KW-0175">Coiled coil</keyword>
<dbReference type="InterPro" id="IPR004358">
    <property type="entry name" value="Sig_transdc_His_kin-like_C"/>
</dbReference>
<feature type="transmembrane region" description="Helical" evidence="9">
    <location>
        <begin position="37"/>
        <end position="57"/>
    </location>
</feature>
<keyword evidence="5 11" id="KW-0808">Transferase</keyword>
<dbReference type="CDD" id="cd00082">
    <property type="entry name" value="HisKA"/>
    <property type="match status" value="1"/>
</dbReference>
<dbReference type="GO" id="GO:0000155">
    <property type="term" value="F:phosphorelay sensor kinase activity"/>
    <property type="evidence" value="ECO:0007669"/>
    <property type="project" value="InterPro"/>
</dbReference>
<comment type="subcellular location">
    <subcellularLocation>
        <location evidence="2">Membrane</location>
    </subcellularLocation>
</comment>
<dbReference type="InterPro" id="IPR005467">
    <property type="entry name" value="His_kinase_dom"/>
</dbReference>
<keyword evidence="12" id="KW-1185">Reference proteome</keyword>
<dbReference type="InterPro" id="IPR003594">
    <property type="entry name" value="HATPase_dom"/>
</dbReference>
<comment type="caution">
    <text evidence="11">The sequence shown here is derived from an EMBL/GenBank/DDBJ whole genome shotgun (WGS) entry which is preliminary data.</text>
</comment>
<dbReference type="PANTHER" id="PTHR43711:SF26">
    <property type="entry name" value="SENSOR HISTIDINE KINASE RCSC"/>
    <property type="match status" value="1"/>
</dbReference>
<dbReference type="SUPFAM" id="SSF55874">
    <property type="entry name" value="ATPase domain of HSP90 chaperone/DNA topoisomerase II/histidine kinase"/>
    <property type="match status" value="1"/>
</dbReference>
<accession>C5R7X1</accession>
<evidence type="ECO:0000256" key="7">
    <source>
        <dbReference type="ARBA" id="ARBA00023012"/>
    </source>
</evidence>
<dbReference type="InterPro" id="IPR036097">
    <property type="entry name" value="HisK_dim/P_sf"/>
</dbReference>
<keyword evidence="9" id="KW-0812">Transmembrane</keyword>
<dbReference type="Pfam" id="PF00512">
    <property type="entry name" value="HisKA"/>
    <property type="match status" value="1"/>
</dbReference>
<protein>
    <recommendedName>
        <fullName evidence="3">histidine kinase</fullName>
        <ecNumber evidence="3">2.7.13.3</ecNumber>
    </recommendedName>
</protein>
<reference evidence="11 12" key="1">
    <citation type="submission" date="2009-04" db="EMBL/GenBank/DDBJ databases">
        <authorList>
            <person name="Qin X."/>
            <person name="Bachman B."/>
            <person name="Battles P."/>
            <person name="Bell A."/>
            <person name="Bess C."/>
            <person name="Bickham C."/>
            <person name="Chaboub L."/>
            <person name="Chen D."/>
            <person name="Coyle M."/>
            <person name="Deiros D.R."/>
            <person name="Dinh H."/>
            <person name="Forbes L."/>
            <person name="Fowler G."/>
            <person name="Francisco L."/>
            <person name="Fu Q."/>
            <person name="Gubbala S."/>
            <person name="Hale W."/>
            <person name="Han Y."/>
            <person name="Hemphill L."/>
            <person name="Highlander S.K."/>
            <person name="Hirani K."/>
            <person name="Hogues M."/>
            <person name="Jackson L."/>
            <person name="Jakkamsetti A."/>
            <person name="Javaid M."/>
            <person name="Jiang H."/>
            <person name="Korchina V."/>
            <person name="Kovar C."/>
            <person name="Lara F."/>
            <person name="Lee S."/>
            <person name="Mata R."/>
            <person name="Mathew T."/>
            <person name="Moen C."/>
            <person name="Morales K."/>
            <person name="Munidasa M."/>
            <person name="Nazareth L."/>
            <person name="Ngo R."/>
            <person name="Nguyen L."/>
            <person name="Okwuonu G."/>
            <person name="Ongeri F."/>
            <person name="Patil S."/>
            <person name="Petrosino J."/>
            <person name="Pham C."/>
            <person name="Pham P."/>
            <person name="Pu L.-L."/>
            <person name="Puazo M."/>
            <person name="Raj R."/>
            <person name="Reid J."/>
            <person name="Rouhana J."/>
            <person name="Saada N."/>
            <person name="Shang Y."/>
            <person name="Simmons D."/>
            <person name="Thornton R."/>
            <person name="Warren J."/>
            <person name="Weissenberger G."/>
            <person name="Zhang J."/>
            <person name="Zhang L."/>
            <person name="Zhou C."/>
            <person name="Zhu D."/>
            <person name="Muzny D."/>
            <person name="Worley K."/>
            <person name="Gibbs R."/>
        </authorList>
    </citation>
    <scope>NUCLEOTIDE SEQUENCE [LARGE SCALE GENOMIC DNA]</scope>
    <source>
        <strain evidence="11 12">ATCC 33313</strain>
    </source>
</reference>
<feature type="transmembrane region" description="Helical" evidence="9">
    <location>
        <begin position="12"/>
        <end position="31"/>
    </location>
</feature>
<dbReference type="SMART" id="SM00388">
    <property type="entry name" value="HisKA"/>
    <property type="match status" value="1"/>
</dbReference>
<keyword evidence="9" id="KW-1133">Transmembrane helix</keyword>
<dbReference type="AlphaFoldDB" id="C5R7X1"/>
<feature type="coiled-coil region" evidence="8">
    <location>
        <begin position="162"/>
        <end position="189"/>
    </location>
</feature>
<dbReference type="PROSITE" id="PS50109">
    <property type="entry name" value="HIS_KIN"/>
    <property type="match status" value="1"/>
</dbReference>
<evidence type="ECO:0000256" key="2">
    <source>
        <dbReference type="ARBA" id="ARBA00004370"/>
    </source>
</evidence>
<dbReference type="Gene3D" id="3.30.565.10">
    <property type="entry name" value="Histidine kinase-like ATPase, C-terminal domain"/>
    <property type="match status" value="1"/>
</dbReference>
<keyword evidence="7" id="KW-0902">Two-component regulatory system</keyword>
<evidence type="ECO:0000256" key="4">
    <source>
        <dbReference type="ARBA" id="ARBA00022553"/>
    </source>
</evidence>
<dbReference type="SMART" id="SM00387">
    <property type="entry name" value="HATPase_c"/>
    <property type="match status" value="1"/>
</dbReference>
<comment type="catalytic activity">
    <reaction evidence="1">
        <text>ATP + protein L-histidine = ADP + protein N-phospho-L-histidine.</text>
        <dbReference type="EC" id="2.7.13.3"/>
    </reaction>
</comment>
<evidence type="ECO:0000313" key="12">
    <source>
        <dbReference type="Proteomes" id="UP000004528"/>
    </source>
</evidence>
<dbReference type="FunFam" id="3.30.565.10:FF:000006">
    <property type="entry name" value="Sensor histidine kinase WalK"/>
    <property type="match status" value="1"/>
</dbReference>
<dbReference type="SUPFAM" id="SSF47384">
    <property type="entry name" value="Homodimeric domain of signal transducing histidine kinase"/>
    <property type="match status" value="1"/>
</dbReference>
<dbReference type="InterPro" id="IPR003661">
    <property type="entry name" value="HisK_dim/P_dom"/>
</dbReference>
<evidence type="ECO:0000259" key="10">
    <source>
        <dbReference type="PROSITE" id="PS50109"/>
    </source>
</evidence>
<feature type="domain" description="Histidine kinase" evidence="10">
    <location>
        <begin position="91"/>
        <end position="305"/>
    </location>
</feature>
<evidence type="ECO:0000256" key="3">
    <source>
        <dbReference type="ARBA" id="ARBA00012438"/>
    </source>
</evidence>
<evidence type="ECO:0000256" key="9">
    <source>
        <dbReference type="SAM" id="Phobius"/>
    </source>
</evidence>
<evidence type="ECO:0000256" key="5">
    <source>
        <dbReference type="ARBA" id="ARBA00022679"/>
    </source>
</evidence>
<dbReference type="InterPro" id="IPR050736">
    <property type="entry name" value="Sensor_HK_Regulatory"/>
</dbReference>
<dbReference type="EMBL" id="ACKU01000002">
    <property type="protein sequence ID" value="EER75759.1"/>
    <property type="molecule type" value="Genomic_DNA"/>
</dbReference>
<evidence type="ECO:0000313" key="11">
    <source>
        <dbReference type="EMBL" id="EER75759.1"/>
    </source>
</evidence>
<dbReference type="InterPro" id="IPR036890">
    <property type="entry name" value="HATPase_C_sf"/>
</dbReference>
<dbReference type="eggNOG" id="COG5002">
    <property type="taxonomic scope" value="Bacteria"/>
</dbReference>
<name>C5R7X1_WEIPA</name>
<dbReference type="GO" id="GO:0016020">
    <property type="term" value="C:membrane"/>
    <property type="evidence" value="ECO:0007669"/>
    <property type="project" value="UniProtKB-SubCell"/>
</dbReference>
<proteinExistence type="predicted"/>
<keyword evidence="9" id="KW-0472">Membrane</keyword>
<keyword evidence="6 11" id="KW-0418">Kinase</keyword>
<dbReference type="PRINTS" id="PR00344">
    <property type="entry name" value="BCTRLSENSOR"/>
</dbReference>
<dbReference type="Pfam" id="PF02518">
    <property type="entry name" value="HATPase_c"/>
    <property type="match status" value="1"/>
</dbReference>
<dbReference type="OrthoDB" id="3436at2"/>
<dbReference type="PANTHER" id="PTHR43711">
    <property type="entry name" value="TWO-COMPONENT HISTIDINE KINASE"/>
    <property type="match status" value="1"/>
</dbReference>
<dbReference type="EC" id="2.7.13.3" evidence="3"/>
<dbReference type="Gene3D" id="1.10.287.130">
    <property type="match status" value="1"/>
</dbReference>
<sequence>MIRDEQMKKGRIEKLLIILILMFVLATLLILCHLNELITILVLTLITAIGVYGLILLKKQVSLLGKQQHEIKFLKNKIVAQRDEEAAMLSNASHEMRTPLTTIAGIAEGLQYGVISPDEQQHSYDLIKEEADRLTRLIKSTLSYERLRQQQLDNRPEQFSVVSVIRRQIEQLTKQAESVGDEIQDLTEQDVIVYADPDQVAQILTNILANAIQFTTNGIITVAVDEIAGQAHIVISDTGIGMTEDQLGKIWQRYYKADPSRTKRGESGLGMAIVKQLVSANHGEIKVSSKLGIGTTFEILLPSKIN</sequence>
<dbReference type="Proteomes" id="UP000004528">
    <property type="component" value="Unassembled WGS sequence"/>
</dbReference>
<evidence type="ECO:0000256" key="1">
    <source>
        <dbReference type="ARBA" id="ARBA00000085"/>
    </source>
</evidence>
<gene>
    <name evidence="11" type="primary">yclK</name>
    <name evidence="11" type="ORF">HMPREF0877_0066</name>
</gene>